<evidence type="ECO:0000256" key="4">
    <source>
        <dbReference type="PROSITE-ProRule" id="PRU00335"/>
    </source>
</evidence>
<dbReference type="GO" id="GO:0000976">
    <property type="term" value="F:transcription cis-regulatory region binding"/>
    <property type="evidence" value="ECO:0007669"/>
    <property type="project" value="TreeGrafter"/>
</dbReference>
<evidence type="ECO:0000259" key="6">
    <source>
        <dbReference type="PROSITE" id="PS50977"/>
    </source>
</evidence>
<dbReference type="PROSITE" id="PS50977">
    <property type="entry name" value="HTH_TETR_2"/>
    <property type="match status" value="1"/>
</dbReference>
<dbReference type="Gene3D" id="1.10.357.10">
    <property type="entry name" value="Tetracycline Repressor, domain 2"/>
    <property type="match status" value="1"/>
</dbReference>
<accession>A0A1I2GZG3</accession>
<dbReference type="EMBL" id="FONZ01000003">
    <property type="protein sequence ID" value="SFF21921.1"/>
    <property type="molecule type" value="Genomic_DNA"/>
</dbReference>
<dbReference type="SUPFAM" id="SSF46689">
    <property type="entry name" value="Homeodomain-like"/>
    <property type="match status" value="1"/>
</dbReference>
<name>A0A1I2GZG3_9MICO</name>
<evidence type="ECO:0000313" key="7">
    <source>
        <dbReference type="EMBL" id="SFF21921.1"/>
    </source>
</evidence>
<dbReference type="OrthoDB" id="3211155at2"/>
<dbReference type="Proteomes" id="UP000198520">
    <property type="component" value="Unassembled WGS sequence"/>
</dbReference>
<evidence type="ECO:0000256" key="5">
    <source>
        <dbReference type="SAM" id="MobiDB-lite"/>
    </source>
</evidence>
<dbReference type="GO" id="GO:0003700">
    <property type="term" value="F:DNA-binding transcription factor activity"/>
    <property type="evidence" value="ECO:0007669"/>
    <property type="project" value="TreeGrafter"/>
</dbReference>
<dbReference type="PANTHER" id="PTHR30055:SF234">
    <property type="entry name" value="HTH-TYPE TRANSCRIPTIONAL REGULATOR BETI"/>
    <property type="match status" value="1"/>
</dbReference>
<keyword evidence="8" id="KW-1185">Reference proteome</keyword>
<feature type="region of interest" description="Disordered" evidence="5">
    <location>
        <begin position="60"/>
        <end position="83"/>
    </location>
</feature>
<evidence type="ECO:0000313" key="8">
    <source>
        <dbReference type="Proteomes" id="UP000198520"/>
    </source>
</evidence>
<dbReference type="STRING" id="285351.SAMN04488035_2042"/>
<dbReference type="Pfam" id="PF00440">
    <property type="entry name" value="TetR_N"/>
    <property type="match status" value="1"/>
</dbReference>
<sequence length="277" mass="29212">MGSMTRPEPEHPESIGAAARALADATAALTRLIGSQVNHVVPEVSDAVAASLREASRGLADASENVAKRAGSGRAEERRRERVDRTRADLLDAAARVIAAQGYEGASVGDIAAEAGYTKGALYAHFRSKSEVMMALARERLGLALESPELDLPGLTDDGVDEAALAAWLKVAQDDPRLLLQLEFLTYGLRHPEASGELAELHVRSFELAAEQVARVRVVRAAGGLPADAVVPTQEDRDRALAMISVLNVATLEGKLTGSPDMSPAAGARIIARLLAD</sequence>
<keyword evidence="1" id="KW-0805">Transcription regulation</keyword>
<organism evidence="7 8">
    <name type="scientific">Flavimobilis marinus</name>
    <dbReference type="NCBI Taxonomy" id="285351"/>
    <lineage>
        <taxon>Bacteria</taxon>
        <taxon>Bacillati</taxon>
        <taxon>Actinomycetota</taxon>
        <taxon>Actinomycetes</taxon>
        <taxon>Micrococcales</taxon>
        <taxon>Jonesiaceae</taxon>
        <taxon>Flavimobilis</taxon>
    </lineage>
</organism>
<dbReference type="InterPro" id="IPR001647">
    <property type="entry name" value="HTH_TetR"/>
</dbReference>
<feature type="compositionally biased region" description="Basic and acidic residues" evidence="5">
    <location>
        <begin position="74"/>
        <end position="83"/>
    </location>
</feature>
<evidence type="ECO:0000256" key="1">
    <source>
        <dbReference type="ARBA" id="ARBA00023015"/>
    </source>
</evidence>
<feature type="DNA-binding region" description="H-T-H motif" evidence="4">
    <location>
        <begin position="107"/>
        <end position="126"/>
    </location>
</feature>
<feature type="domain" description="HTH tetR-type" evidence="6">
    <location>
        <begin position="84"/>
        <end position="144"/>
    </location>
</feature>
<dbReference type="InterPro" id="IPR009057">
    <property type="entry name" value="Homeodomain-like_sf"/>
</dbReference>
<protein>
    <submittedName>
        <fullName evidence="7">Transcriptional regulator, TetR family</fullName>
    </submittedName>
</protein>
<dbReference type="PRINTS" id="PR00455">
    <property type="entry name" value="HTHTETR"/>
</dbReference>
<gene>
    <name evidence="7" type="ORF">SAMN04488035_2042</name>
</gene>
<dbReference type="PANTHER" id="PTHR30055">
    <property type="entry name" value="HTH-TYPE TRANSCRIPTIONAL REGULATOR RUTR"/>
    <property type="match status" value="1"/>
</dbReference>
<dbReference type="InterPro" id="IPR050109">
    <property type="entry name" value="HTH-type_TetR-like_transc_reg"/>
</dbReference>
<reference evidence="8" key="1">
    <citation type="submission" date="2016-10" db="EMBL/GenBank/DDBJ databases">
        <authorList>
            <person name="Varghese N."/>
            <person name="Submissions S."/>
        </authorList>
    </citation>
    <scope>NUCLEOTIDE SEQUENCE [LARGE SCALE GENOMIC DNA]</scope>
    <source>
        <strain evidence="8">DSM 19083</strain>
    </source>
</reference>
<evidence type="ECO:0000256" key="3">
    <source>
        <dbReference type="ARBA" id="ARBA00023163"/>
    </source>
</evidence>
<evidence type="ECO:0000256" key="2">
    <source>
        <dbReference type="ARBA" id="ARBA00023125"/>
    </source>
</evidence>
<proteinExistence type="predicted"/>
<keyword evidence="3" id="KW-0804">Transcription</keyword>
<keyword evidence="2 4" id="KW-0238">DNA-binding</keyword>
<dbReference type="AlphaFoldDB" id="A0A1I2GZG3"/>